<dbReference type="RefSeq" id="WP_094026470.1">
    <property type="nucleotide sequence ID" value="NZ_NGAF01000010.1"/>
</dbReference>
<dbReference type="Proteomes" id="UP000215506">
    <property type="component" value="Unassembled WGS sequence"/>
</dbReference>
<dbReference type="InterPro" id="IPR036661">
    <property type="entry name" value="Luciferase-like_sf"/>
</dbReference>
<accession>A0A231H2S5</accession>
<dbReference type="EMBL" id="NGAF01000010">
    <property type="protein sequence ID" value="OXR43149.1"/>
    <property type="molecule type" value="Genomic_DNA"/>
</dbReference>
<keyword evidence="2" id="KW-0560">Oxidoreductase</keyword>
<dbReference type="GO" id="GO:0016705">
    <property type="term" value="F:oxidoreductase activity, acting on paired donors, with incorporation or reduction of molecular oxygen"/>
    <property type="evidence" value="ECO:0007669"/>
    <property type="project" value="InterPro"/>
</dbReference>
<proteinExistence type="predicted"/>
<dbReference type="PANTHER" id="PTHR43244:SF2">
    <property type="entry name" value="CONSERVED HYPOTHETICAL ALANINE AND PROLINE-RICH PROTEIN"/>
    <property type="match status" value="1"/>
</dbReference>
<dbReference type="CDD" id="cd01097">
    <property type="entry name" value="Tetrahydromethanopterin_reductase"/>
    <property type="match status" value="1"/>
</dbReference>
<evidence type="ECO:0000313" key="2">
    <source>
        <dbReference type="EMBL" id="OXR43149.1"/>
    </source>
</evidence>
<reference evidence="2 3" key="1">
    <citation type="submission" date="2017-07" db="EMBL/GenBank/DDBJ databases">
        <title>First draft Genome Sequence of Nocardia cerradoensis isolated from human infection.</title>
        <authorList>
            <person name="Carrasco G."/>
        </authorList>
    </citation>
    <scope>NUCLEOTIDE SEQUENCE [LARGE SCALE GENOMIC DNA]</scope>
    <source>
        <strain evidence="2 3">CNM20130759</strain>
    </source>
</reference>
<protein>
    <submittedName>
        <fullName evidence="2">Putative coenzyme F420-dependent oxidoreductase</fullName>
        <ecNumber evidence="2">1.-.-.-</ecNumber>
    </submittedName>
</protein>
<dbReference type="PANTHER" id="PTHR43244">
    <property type="match status" value="1"/>
</dbReference>
<dbReference type="AlphaFoldDB" id="A0A231H2S5"/>
<dbReference type="InterPro" id="IPR050564">
    <property type="entry name" value="F420-G6PD/mer"/>
</dbReference>
<dbReference type="SUPFAM" id="SSF51679">
    <property type="entry name" value="Bacterial luciferase-like"/>
    <property type="match status" value="1"/>
</dbReference>
<sequence>MLVDGNIGGSIDGTGGGDLNAVGEQVDFADRLGYDGVWSTEVARDPFLPLLAAAQRSPRLQLGTAVAVAFARNPMTTATVANDLHAFSSGRFMLGLGSQIQAHIERRFSMPWSAPADRMREFISAVRAIWHSWEADERLDFRGEFYRHTLMTPMFRPERNPWGTPPILLAAVGPKMTRVAAEVADGIVLHGFTTERYLREVTIPLLEAGLRASGRDHARFTTSYPGLVVTGADERDFDRALDAVRRQIAFYGATPSYRPVLELHGWGELGTELHRLSKSGDWQTMTHLVDDTVLETFAVVGEPDTIGAQIHRRFAGIIDRFTLYTPYPMADAVRYTIIDDLHESVTACPRSEAGAQPTADSYSQY</sequence>
<dbReference type="InterPro" id="IPR011251">
    <property type="entry name" value="Luciferase-like_dom"/>
</dbReference>
<feature type="domain" description="Luciferase-like" evidence="1">
    <location>
        <begin position="13"/>
        <end position="313"/>
    </location>
</feature>
<organism evidence="2 3">
    <name type="scientific">Nocardia cerradoensis</name>
    <dbReference type="NCBI Taxonomy" id="85688"/>
    <lineage>
        <taxon>Bacteria</taxon>
        <taxon>Bacillati</taxon>
        <taxon>Actinomycetota</taxon>
        <taxon>Actinomycetes</taxon>
        <taxon>Mycobacteriales</taxon>
        <taxon>Nocardiaceae</taxon>
        <taxon>Nocardia</taxon>
    </lineage>
</organism>
<gene>
    <name evidence="2" type="ORF">B7C42_04571</name>
</gene>
<dbReference type="InterPro" id="IPR019919">
    <property type="entry name" value="Lucif-like_OxRdtase_MSMEG_2256"/>
</dbReference>
<comment type="caution">
    <text evidence="2">The sequence shown here is derived from an EMBL/GenBank/DDBJ whole genome shotgun (WGS) entry which is preliminary data.</text>
</comment>
<keyword evidence="3" id="KW-1185">Reference proteome</keyword>
<dbReference type="NCBIfam" id="TIGR03617">
    <property type="entry name" value="F420_MSMEG_2256"/>
    <property type="match status" value="1"/>
</dbReference>
<dbReference type="EC" id="1.-.-.-" evidence="2"/>
<evidence type="ECO:0000259" key="1">
    <source>
        <dbReference type="Pfam" id="PF00296"/>
    </source>
</evidence>
<dbReference type="Pfam" id="PF00296">
    <property type="entry name" value="Bac_luciferase"/>
    <property type="match status" value="1"/>
</dbReference>
<evidence type="ECO:0000313" key="3">
    <source>
        <dbReference type="Proteomes" id="UP000215506"/>
    </source>
</evidence>
<name>A0A231H2S5_9NOCA</name>
<dbReference type="Gene3D" id="3.20.20.30">
    <property type="entry name" value="Luciferase-like domain"/>
    <property type="match status" value="1"/>
</dbReference>